<evidence type="ECO:0008006" key="3">
    <source>
        <dbReference type="Google" id="ProtNLM"/>
    </source>
</evidence>
<organism evidence="1 2">
    <name type="scientific">Pedobacter riviphilus</name>
    <dbReference type="NCBI Taxonomy" id="2766984"/>
    <lineage>
        <taxon>Bacteria</taxon>
        <taxon>Pseudomonadati</taxon>
        <taxon>Bacteroidota</taxon>
        <taxon>Sphingobacteriia</taxon>
        <taxon>Sphingobacteriales</taxon>
        <taxon>Sphingobacteriaceae</taxon>
        <taxon>Pedobacter</taxon>
    </lineage>
</organism>
<sequence>MIFITIAAVIRGCENWNEIESYGESKRE</sequence>
<protein>
    <recommendedName>
        <fullName evidence="3">H repeat-associated protein N-terminal domain-containing protein</fullName>
    </recommendedName>
</protein>
<keyword evidence="2" id="KW-1185">Reference proteome</keyword>
<reference evidence="1 2" key="1">
    <citation type="submission" date="2020-09" db="EMBL/GenBank/DDBJ databases">
        <title>Pedobacter sp. SW-16 isolated from soil near Yeocheon.</title>
        <authorList>
            <person name="Im H.S."/>
            <person name="Joung Y."/>
            <person name="Lee S.-S."/>
        </authorList>
    </citation>
    <scope>NUCLEOTIDE SEQUENCE [LARGE SCALE GENOMIC DNA]</scope>
    <source>
        <strain evidence="1 2">SW-16</strain>
    </source>
</reference>
<evidence type="ECO:0000313" key="1">
    <source>
        <dbReference type="EMBL" id="QNR87190.1"/>
    </source>
</evidence>
<dbReference type="EMBL" id="CP061171">
    <property type="protein sequence ID" value="QNR87190.1"/>
    <property type="molecule type" value="Genomic_DNA"/>
</dbReference>
<proteinExistence type="predicted"/>
<gene>
    <name evidence="1" type="ORF">H9N25_17130</name>
</gene>
<evidence type="ECO:0000313" key="2">
    <source>
        <dbReference type="Proteomes" id="UP000516439"/>
    </source>
</evidence>
<accession>A0ABX6TQ65</accession>
<name>A0ABX6TQ65_9SPHI</name>
<dbReference type="Proteomes" id="UP000516439">
    <property type="component" value="Chromosome"/>
</dbReference>